<dbReference type="GO" id="GO:0016504">
    <property type="term" value="F:peptidase activator activity"/>
    <property type="evidence" value="ECO:0007669"/>
    <property type="project" value="InterPro"/>
</dbReference>
<dbReference type="STRING" id="387005.A0A183I552"/>
<dbReference type="InterPro" id="IPR035309">
    <property type="entry name" value="PSME4"/>
</dbReference>
<proteinExistence type="predicted"/>
<reference evidence="1 2" key="2">
    <citation type="submission" date="2018-11" db="EMBL/GenBank/DDBJ databases">
        <authorList>
            <consortium name="Pathogen Informatics"/>
        </authorList>
    </citation>
    <scope>NUCLEOTIDE SEQUENCE [LARGE SCALE GENOMIC DNA]</scope>
</reference>
<reference evidence="3" key="1">
    <citation type="submission" date="2016-06" db="UniProtKB">
        <authorList>
            <consortium name="WormBaseParasite"/>
        </authorList>
    </citation>
    <scope>IDENTIFICATION</scope>
</reference>
<dbReference type="PANTHER" id="PTHR32170:SF3">
    <property type="entry name" value="PROTEASOME ACTIVATOR COMPLEX SUBUNIT 4"/>
    <property type="match status" value="1"/>
</dbReference>
<organism evidence="3">
    <name type="scientific">Onchocerca flexuosa</name>
    <dbReference type="NCBI Taxonomy" id="387005"/>
    <lineage>
        <taxon>Eukaryota</taxon>
        <taxon>Metazoa</taxon>
        <taxon>Ecdysozoa</taxon>
        <taxon>Nematoda</taxon>
        <taxon>Chromadorea</taxon>
        <taxon>Rhabditida</taxon>
        <taxon>Spirurina</taxon>
        <taxon>Spiruromorpha</taxon>
        <taxon>Filarioidea</taxon>
        <taxon>Onchocercidae</taxon>
        <taxon>Onchocerca</taxon>
    </lineage>
</organism>
<dbReference type="GO" id="GO:0005829">
    <property type="term" value="C:cytosol"/>
    <property type="evidence" value="ECO:0007669"/>
    <property type="project" value="TreeGrafter"/>
</dbReference>
<dbReference type="GO" id="GO:0005634">
    <property type="term" value="C:nucleus"/>
    <property type="evidence" value="ECO:0007669"/>
    <property type="project" value="TreeGrafter"/>
</dbReference>
<dbReference type="GO" id="GO:0010499">
    <property type="term" value="P:proteasomal ubiquitin-independent protein catabolic process"/>
    <property type="evidence" value="ECO:0007669"/>
    <property type="project" value="TreeGrafter"/>
</dbReference>
<name>A0A183I552_9BILA</name>
<gene>
    <name evidence="1" type="ORF">OFLC_LOCUS14864</name>
</gene>
<keyword evidence="2" id="KW-1185">Reference proteome</keyword>
<protein>
    <submittedName>
        <fullName evidence="3">Pecanex-like protein</fullName>
    </submittedName>
</protein>
<dbReference type="Proteomes" id="UP000267606">
    <property type="component" value="Unassembled WGS sequence"/>
</dbReference>
<evidence type="ECO:0000313" key="1">
    <source>
        <dbReference type="EMBL" id="VDP19299.1"/>
    </source>
</evidence>
<dbReference type="EMBL" id="UZAJ01041297">
    <property type="protein sequence ID" value="VDP19299.1"/>
    <property type="molecule type" value="Genomic_DNA"/>
</dbReference>
<sequence>MMRCSSNFGKIKFRKELLSRDDIQLEWKPLYDIYVEVSFKSLEEDGLLLLPDGMKTTLEQVRPYICPWDESMSRAVCLLNLFLPTCMEQEMHKKYGAGLWFDEMWHCLARECPGLIDWHDKYDFIMTRVLRALNLEIGQGTERVNICSATSFHLDHAAIWLAYMLGGPNNGLVFYLN</sequence>
<dbReference type="WBParaSite" id="OFLC_0001487501-mRNA-1">
    <property type="protein sequence ID" value="OFLC_0001487501-mRNA-1"/>
    <property type="gene ID" value="OFLC_0001487501"/>
</dbReference>
<dbReference type="PANTHER" id="PTHR32170">
    <property type="entry name" value="PROTEASOME ACTIVATOR COMPLEX SUBUNIT 4"/>
    <property type="match status" value="1"/>
</dbReference>
<dbReference type="GO" id="GO:0070628">
    <property type="term" value="F:proteasome binding"/>
    <property type="evidence" value="ECO:0007669"/>
    <property type="project" value="InterPro"/>
</dbReference>
<evidence type="ECO:0000313" key="3">
    <source>
        <dbReference type="WBParaSite" id="OFLC_0001487501-mRNA-1"/>
    </source>
</evidence>
<dbReference type="AlphaFoldDB" id="A0A183I552"/>
<accession>A0A183I552</accession>
<evidence type="ECO:0000313" key="2">
    <source>
        <dbReference type="Proteomes" id="UP000267606"/>
    </source>
</evidence>